<dbReference type="AlphaFoldDB" id="A0A1X6NRM3"/>
<evidence type="ECO:0000313" key="3">
    <source>
        <dbReference type="Proteomes" id="UP000218209"/>
    </source>
</evidence>
<gene>
    <name evidence="2" type="ORF">BU14_0580s0004</name>
</gene>
<protein>
    <submittedName>
        <fullName evidence="2">Uncharacterized protein</fullName>
    </submittedName>
</protein>
<proteinExistence type="predicted"/>
<organism evidence="2 3">
    <name type="scientific">Porphyra umbilicalis</name>
    <name type="common">Purple laver</name>
    <name type="synonym">Red alga</name>
    <dbReference type="NCBI Taxonomy" id="2786"/>
    <lineage>
        <taxon>Eukaryota</taxon>
        <taxon>Rhodophyta</taxon>
        <taxon>Bangiophyceae</taxon>
        <taxon>Bangiales</taxon>
        <taxon>Bangiaceae</taxon>
        <taxon>Porphyra</taxon>
    </lineage>
</organism>
<feature type="region of interest" description="Disordered" evidence="1">
    <location>
        <begin position="177"/>
        <end position="197"/>
    </location>
</feature>
<keyword evidence="3" id="KW-1185">Reference proteome</keyword>
<sequence length="275" mass="28841">MAAPRRSVVVDDGDYVQFFADLGISDLQKRVFLGGLLRTFRDAAAKLDMHLGGYSSAVHAAVSRLSAPPNPRESPEHLWRRVHDRLGFFHDENQHAQRLVNVGMSWAYWHLEMNAICLASAQLLTEQSRLTDGAADDHGRVDAGSVVALAGAPRPPCDDPTDDHANSLAIAACSASAGSPRAPAEDDGAGGASGAAPTAGGAALLRGDCQDNCDSDGGGDAEGGAGFNEEYVLSKVFDRQPSLKPSVTAVTVIKSLVALLTGRDDSPESYMATSN</sequence>
<accession>A0A1X6NRM3</accession>
<evidence type="ECO:0000256" key="1">
    <source>
        <dbReference type="SAM" id="MobiDB-lite"/>
    </source>
</evidence>
<dbReference type="EMBL" id="KV919160">
    <property type="protein sequence ID" value="OSX71180.1"/>
    <property type="molecule type" value="Genomic_DNA"/>
</dbReference>
<reference evidence="2 3" key="1">
    <citation type="submission" date="2017-03" db="EMBL/GenBank/DDBJ databases">
        <title>WGS assembly of Porphyra umbilicalis.</title>
        <authorList>
            <person name="Brawley S.H."/>
            <person name="Blouin N.A."/>
            <person name="Ficko-Blean E."/>
            <person name="Wheeler G.L."/>
            <person name="Lohr M."/>
            <person name="Goodson H.V."/>
            <person name="Jenkins J.W."/>
            <person name="Blaby-Haas C.E."/>
            <person name="Helliwell K.E."/>
            <person name="Chan C."/>
            <person name="Marriage T."/>
            <person name="Bhattacharya D."/>
            <person name="Klein A.S."/>
            <person name="Badis Y."/>
            <person name="Brodie J."/>
            <person name="Cao Y."/>
            <person name="Collen J."/>
            <person name="Dittami S.M."/>
            <person name="Gachon C.M."/>
            <person name="Green B.R."/>
            <person name="Karpowicz S."/>
            <person name="Kim J.W."/>
            <person name="Kudahl U."/>
            <person name="Lin S."/>
            <person name="Michel G."/>
            <person name="Mittag M."/>
            <person name="Olson B.J."/>
            <person name="Pangilinan J."/>
            <person name="Peng Y."/>
            <person name="Qiu H."/>
            <person name="Shu S."/>
            <person name="Singer J.T."/>
            <person name="Smith A.G."/>
            <person name="Sprecher B.N."/>
            <person name="Wagner V."/>
            <person name="Wang W."/>
            <person name="Wang Z.-Y."/>
            <person name="Yan J."/>
            <person name="Yarish C."/>
            <person name="Zoeuner-Riek S."/>
            <person name="Zhuang Y."/>
            <person name="Zou Y."/>
            <person name="Lindquist E.A."/>
            <person name="Grimwood J."/>
            <person name="Barry K."/>
            <person name="Rokhsar D.S."/>
            <person name="Schmutz J."/>
            <person name="Stiller J.W."/>
            <person name="Grossman A.R."/>
            <person name="Prochnik S.E."/>
        </authorList>
    </citation>
    <scope>NUCLEOTIDE SEQUENCE [LARGE SCALE GENOMIC DNA]</scope>
    <source>
        <strain evidence="2">4086291</strain>
    </source>
</reference>
<dbReference type="Proteomes" id="UP000218209">
    <property type="component" value="Unassembled WGS sequence"/>
</dbReference>
<name>A0A1X6NRM3_PORUM</name>
<evidence type="ECO:0000313" key="2">
    <source>
        <dbReference type="EMBL" id="OSX71180.1"/>
    </source>
</evidence>